<keyword evidence="1" id="KW-0732">Signal</keyword>
<keyword evidence="3" id="KW-1185">Reference proteome</keyword>
<reference evidence="3" key="1">
    <citation type="journal article" date="2019" name="Int. J. Syst. Evol. Microbiol.">
        <title>The Global Catalogue of Microorganisms (GCM) 10K type strain sequencing project: providing services to taxonomists for standard genome sequencing and annotation.</title>
        <authorList>
            <consortium name="The Broad Institute Genomics Platform"/>
            <consortium name="The Broad Institute Genome Sequencing Center for Infectious Disease"/>
            <person name="Wu L."/>
            <person name="Ma J."/>
        </authorList>
    </citation>
    <scope>NUCLEOTIDE SEQUENCE [LARGE SCALE GENOMIC DNA]</scope>
    <source>
        <strain evidence="3">JCM 31202</strain>
    </source>
</reference>
<feature type="chain" id="PRO_5045418577" description="Lipoprotein" evidence="1">
    <location>
        <begin position="22"/>
        <end position="121"/>
    </location>
</feature>
<dbReference type="RefSeq" id="WP_378296599.1">
    <property type="nucleotide sequence ID" value="NZ_JBHTJA010000005.1"/>
</dbReference>
<dbReference type="PROSITE" id="PS51257">
    <property type="entry name" value="PROKAR_LIPOPROTEIN"/>
    <property type="match status" value="1"/>
</dbReference>
<accession>A0ABW3EHB8</accession>
<name>A0ABW3EHB8_9ACTN</name>
<gene>
    <name evidence="2" type="ORF">ACFQ11_04905</name>
</gene>
<protein>
    <recommendedName>
        <fullName evidence="4">Lipoprotein</fullName>
    </recommendedName>
</protein>
<proteinExistence type="predicted"/>
<evidence type="ECO:0000313" key="3">
    <source>
        <dbReference type="Proteomes" id="UP001596972"/>
    </source>
</evidence>
<dbReference type="Proteomes" id="UP001596972">
    <property type="component" value="Unassembled WGS sequence"/>
</dbReference>
<evidence type="ECO:0000313" key="2">
    <source>
        <dbReference type="EMBL" id="MFD0899718.1"/>
    </source>
</evidence>
<comment type="caution">
    <text evidence="2">The sequence shown here is derived from an EMBL/GenBank/DDBJ whole genome shotgun (WGS) entry which is preliminary data.</text>
</comment>
<organism evidence="2 3">
    <name type="scientific">Actinomadura sediminis</name>
    <dbReference type="NCBI Taxonomy" id="1038904"/>
    <lineage>
        <taxon>Bacteria</taxon>
        <taxon>Bacillati</taxon>
        <taxon>Actinomycetota</taxon>
        <taxon>Actinomycetes</taxon>
        <taxon>Streptosporangiales</taxon>
        <taxon>Thermomonosporaceae</taxon>
        <taxon>Actinomadura</taxon>
    </lineage>
</organism>
<dbReference type="EMBL" id="JBHTJA010000005">
    <property type="protein sequence ID" value="MFD0899718.1"/>
    <property type="molecule type" value="Genomic_DNA"/>
</dbReference>
<evidence type="ECO:0000256" key="1">
    <source>
        <dbReference type="SAM" id="SignalP"/>
    </source>
</evidence>
<evidence type="ECO:0008006" key="4">
    <source>
        <dbReference type="Google" id="ProtNLM"/>
    </source>
</evidence>
<sequence length="121" mass="13075">MVFPPLRRLGVLVLLPLWATAACGSGHVNATVDCERRFGLSPTHPCTVTFERGHGPASASVVGAEIELLDVAGDHVVIRVDGRERRVLVEQGEPQEFGLHYSVEALTDDAVVLKVRDLPVL</sequence>
<feature type="signal peptide" evidence="1">
    <location>
        <begin position="1"/>
        <end position="21"/>
    </location>
</feature>